<proteinExistence type="inferred from homology"/>
<evidence type="ECO:0000256" key="3">
    <source>
        <dbReference type="ARBA" id="ARBA00023242"/>
    </source>
</evidence>
<evidence type="ECO:0000313" key="6">
    <source>
        <dbReference type="EMBL" id="KAJ0963379.1"/>
    </source>
</evidence>
<reference evidence="6" key="1">
    <citation type="submission" date="2021-03" db="EMBL/GenBank/DDBJ databases">
        <authorList>
            <person name="Li Z."/>
            <person name="Yang C."/>
        </authorList>
    </citation>
    <scope>NUCLEOTIDE SEQUENCE</scope>
    <source>
        <strain evidence="6">Dzin_1.0</strain>
        <tissue evidence="6">Leaf</tissue>
    </source>
</reference>
<keyword evidence="3" id="KW-0539">Nucleus</keyword>
<keyword evidence="7" id="KW-1185">Reference proteome</keyword>
<comment type="subcellular location">
    <subcellularLocation>
        <location evidence="1">Nucleus</location>
    </subcellularLocation>
</comment>
<evidence type="ECO:0000256" key="4">
    <source>
        <dbReference type="SAM" id="MobiDB-lite"/>
    </source>
</evidence>
<feature type="region of interest" description="Disordered" evidence="4">
    <location>
        <begin position="399"/>
        <end position="420"/>
    </location>
</feature>
<comment type="caution">
    <text evidence="6">The sequence shown here is derived from an EMBL/GenBank/DDBJ whole genome shotgun (WGS) entry which is preliminary data.</text>
</comment>
<sequence>MDQYVVNSQAPTVPSTVLRLGQESPKQDDAIFCECENSGCCSEDCVCYFVENDCTELCWCKICDNRGGGRNEDQTDYTEIENAKPLAFKSKEMEVPQSVVDPWEYTQYNPRIKKVALKHCNCRESECLKLDCECFRSGAFCSKHCQCERCSNHAGEVEIDPEVLEKSLPFSLEQKEMKVLSLSINPTEISVLGPVPIPGRRSGPSELCSCRKSECLKIYCQCLAALSLCTERCGCQGCHNRVGNEERISMAVEMIRSTDPFAFAPKSIRIPDIFRDIWLEGSSSGTSVIAKDIRGCNCLNPGCGDRSCKCVKLGLASILCDDLPVLVTLNYVLLYLLMGVTKDSAWIGCFLVPNEGQSEEVDFGTWMMAGYSRGGGGGRGGATHNPRRIEKQPQADAWPKLADHSRHVEGHTAGQKARGRRCGLIVGRESWERDTYPEKQWMGGDLPPNGNPSREMVIH</sequence>
<dbReference type="GO" id="GO:0006355">
    <property type="term" value="P:regulation of DNA-templated transcription"/>
    <property type="evidence" value="ECO:0007669"/>
    <property type="project" value="TreeGrafter"/>
</dbReference>
<dbReference type="PANTHER" id="PTHR12446:SF34">
    <property type="entry name" value="PROTEIN LIN-54 HOMOLOG"/>
    <property type="match status" value="1"/>
</dbReference>
<dbReference type="InterPro" id="IPR028307">
    <property type="entry name" value="Lin-54_fam"/>
</dbReference>
<feature type="compositionally biased region" description="Basic and acidic residues" evidence="4">
    <location>
        <begin position="401"/>
        <end position="410"/>
    </location>
</feature>
<comment type="similarity">
    <text evidence="2">Belongs to the lin-54 family.</text>
</comment>
<feature type="region of interest" description="Disordered" evidence="4">
    <location>
        <begin position="436"/>
        <end position="459"/>
    </location>
</feature>
<accession>A0A9D5H4V4</accession>
<dbReference type="Pfam" id="PF03638">
    <property type="entry name" value="TCR"/>
    <property type="match status" value="2"/>
</dbReference>
<name>A0A9D5H4V4_9LILI</name>
<gene>
    <name evidence="6" type="ORF">J5N97_028501</name>
</gene>
<dbReference type="OrthoDB" id="6283463at2759"/>
<dbReference type="Proteomes" id="UP001085076">
    <property type="component" value="Miscellaneous, Linkage group lg09"/>
</dbReference>
<evidence type="ECO:0000256" key="1">
    <source>
        <dbReference type="ARBA" id="ARBA00004123"/>
    </source>
</evidence>
<dbReference type="GO" id="GO:0005634">
    <property type="term" value="C:nucleus"/>
    <property type="evidence" value="ECO:0007669"/>
    <property type="project" value="UniProtKB-SubCell"/>
</dbReference>
<evidence type="ECO:0000256" key="2">
    <source>
        <dbReference type="ARBA" id="ARBA00007267"/>
    </source>
</evidence>
<dbReference type="PANTHER" id="PTHR12446">
    <property type="entry name" value="TESMIN/TSO1-RELATED"/>
    <property type="match status" value="1"/>
</dbReference>
<dbReference type="InterPro" id="IPR005172">
    <property type="entry name" value="CRC"/>
</dbReference>
<reference evidence="6" key="2">
    <citation type="journal article" date="2022" name="Hortic Res">
        <title>The genome of Dioscorea zingiberensis sheds light on the biosynthesis, origin and evolution of the medicinally important diosgenin saponins.</title>
        <authorList>
            <person name="Li Y."/>
            <person name="Tan C."/>
            <person name="Li Z."/>
            <person name="Guo J."/>
            <person name="Li S."/>
            <person name="Chen X."/>
            <person name="Wang C."/>
            <person name="Dai X."/>
            <person name="Yang H."/>
            <person name="Song W."/>
            <person name="Hou L."/>
            <person name="Xu J."/>
            <person name="Tong Z."/>
            <person name="Xu A."/>
            <person name="Yuan X."/>
            <person name="Wang W."/>
            <person name="Yang Q."/>
            <person name="Chen L."/>
            <person name="Sun Z."/>
            <person name="Wang K."/>
            <person name="Pan B."/>
            <person name="Chen J."/>
            <person name="Bao Y."/>
            <person name="Liu F."/>
            <person name="Qi X."/>
            <person name="Gang D.R."/>
            <person name="Wen J."/>
            <person name="Li J."/>
        </authorList>
    </citation>
    <scope>NUCLEOTIDE SEQUENCE</scope>
    <source>
        <strain evidence="6">Dzin_1.0</strain>
    </source>
</reference>
<dbReference type="SMART" id="SM01114">
    <property type="entry name" value="CXC"/>
    <property type="match status" value="2"/>
</dbReference>
<evidence type="ECO:0000313" key="7">
    <source>
        <dbReference type="Proteomes" id="UP001085076"/>
    </source>
</evidence>
<dbReference type="InterPro" id="IPR033467">
    <property type="entry name" value="Tesmin/TSO1-like_CXC"/>
</dbReference>
<evidence type="ECO:0000259" key="5">
    <source>
        <dbReference type="PROSITE" id="PS51634"/>
    </source>
</evidence>
<organism evidence="6 7">
    <name type="scientific">Dioscorea zingiberensis</name>
    <dbReference type="NCBI Taxonomy" id="325984"/>
    <lineage>
        <taxon>Eukaryota</taxon>
        <taxon>Viridiplantae</taxon>
        <taxon>Streptophyta</taxon>
        <taxon>Embryophyta</taxon>
        <taxon>Tracheophyta</taxon>
        <taxon>Spermatophyta</taxon>
        <taxon>Magnoliopsida</taxon>
        <taxon>Liliopsida</taxon>
        <taxon>Dioscoreales</taxon>
        <taxon>Dioscoreaceae</taxon>
        <taxon>Dioscorea</taxon>
    </lineage>
</organism>
<dbReference type="EMBL" id="JAGGNH010000009">
    <property type="protein sequence ID" value="KAJ0963379.1"/>
    <property type="molecule type" value="Genomic_DNA"/>
</dbReference>
<dbReference type="PROSITE" id="PS51634">
    <property type="entry name" value="CRC"/>
    <property type="match status" value="1"/>
</dbReference>
<dbReference type="AlphaFoldDB" id="A0A9D5H4V4"/>
<feature type="domain" description="CRC" evidence="5">
    <location>
        <begin position="116"/>
        <end position="243"/>
    </location>
</feature>
<protein>
    <recommendedName>
        <fullName evidence="5">CRC domain-containing protein</fullName>
    </recommendedName>
</protein>